<dbReference type="InterPro" id="IPR036086">
    <property type="entry name" value="ParB/Sulfiredoxin_sf"/>
</dbReference>
<evidence type="ECO:0000313" key="3">
    <source>
        <dbReference type="EMBL" id="NGM19928.1"/>
    </source>
</evidence>
<dbReference type="AlphaFoldDB" id="A0A6M1LHU8"/>
<dbReference type="RefSeq" id="WP_164693804.1">
    <property type="nucleotide sequence ID" value="NZ_JAAIKB010000002.1"/>
</dbReference>
<dbReference type="Proteomes" id="UP000475385">
    <property type="component" value="Unassembled WGS sequence"/>
</dbReference>
<keyword evidence="4" id="KW-1185">Reference proteome</keyword>
<dbReference type="SUPFAM" id="SSF110849">
    <property type="entry name" value="ParB/Sulfiredoxin"/>
    <property type="match status" value="1"/>
</dbReference>
<comment type="caution">
    <text evidence="3">The sequence shown here is derived from an EMBL/GenBank/DDBJ whole genome shotgun (WGS) entry which is preliminary data.</text>
</comment>
<dbReference type="InterPro" id="IPR003115">
    <property type="entry name" value="ParB_N"/>
</dbReference>
<dbReference type="Gene3D" id="3.90.1530.10">
    <property type="entry name" value="Conserved hypothetical protein from pyrococcus furiosus pfu- 392566-001, ParB domain"/>
    <property type="match status" value="1"/>
</dbReference>
<dbReference type="EMBL" id="JAAIKB010000002">
    <property type="protein sequence ID" value="NGM19928.1"/>
    <property type="molecule type" value="Genomic_DNA"/>
</dbReference>
<protein>
    <submittedName>
        <fullName evidence="3">ParB N-terminal domain-containing protein</fullName>
    </submittedName>
</protein>
<proteinExistence type="predicted"/>
<evidence type="ECO:0000259" key="2">
    <source>
        <dbReference type="SMART" id="SM00470"/>
    </source>
</evidence>
<evidence type="ECO:0000256" key="1">
    <source>
        <dbReference type="SAM" id="MobiDB-lite"/>
    </source>
</evidence>
<feature type="domain" description="ParB-like N-terminal" evidence="2">
    <location>
        <begin position="1"/>
        <end position="91"/>
    </location>
</feature>
<evidence type="ECO:0000313" key="4">
    <source>
        <dbReference type="Proteomes" id="UP000475385"/>
    </source>
</evidence>
<feature type="region of interest" description="Disordered" evidence="1">
    <location>
        <begin position="161"/>
        <end position="182"/>
    </location>
</feature>
<reference evidence="3 4" key="2">
    <citation type="submission" date="2020-03" db="EMBL/GenBank/DDBJ databases">
        <title>Roseomonas stagni sp. nov., isolated from pond water in Japan.</title>
        <authorList>
            <person name="Furuhata K."/>
            <person name="Miyamoto H."/>
            <person name="Goto K."/>
        </authorList>
    </citation>
    <scope>NUCLEOTIDE SEQUENCE [LARGE SCALE GENOMIC DNA]</scope>
    <source>
        <strain evidence="3 4">PeD5</strain>
    </source>
</reference>
<dbReference type="SMART" id="SM00470">
    <property type="entry name" value="ParB"/>
    <property type="match status" value="1"/>
</dbReference>
<organism evidence="3 4">
    <name type="scientific">Falsiroseomonas algicola</name>
    <dbReference type="NCBI Taxonomy" id="2716930"/>
    <lineage>
        <taxon>Bacteria</taxon>
        <taxon>Pseudomonadati</taxon>
        <taxon>Pseudomonadota</taxon>
        <taxon>Alphaproteobacteria</taxon>
        <taxon>Acetobacterales</taxon>
        <taxon>Roseomonadaceae</taxon>
        <taxon>Falsiroseomonas</taxon>
    </lineage>
</organism>
<accession>A0A6M1LHU8</accession>
<name>A0A6M1LHU8_9PROT</name>
<reference evidence="3 4" key="1">
    <citation type="submission" date="2020-02" db="EMBL/GenBank/DDBJ databases">
        <authorList>
            <person name="Kim H.M."/>
            <person name="Jeon C.O."/>
        </authorList>
    </citation>
    <scope>NUCLEOTIDE SEQUENCE [LARGE SCALE GENOMIC DNA]</scope>
    <source>
        <strain evidence="3 4">PeD5</strain>
    </source>
</reference>
<gene>
    <name evidence="3" type="ORF">G3576_07865</name>
</gene>
<sequence length="234" mass="25874">MKVAIADLVRDPAYRARQGSSEDILRQYANAIRSGVAMPPVLVARVEGAAVLVDGHYRVDAHRRLGIPCIDANFVEATREEVLWLAAEANLRHGERLKPREVRTAFRAFIAARRHLKSRKRRDEAHALLSYREIAQALGGSVAHTTVRKWMVVDFPDIARRMGGEEGPAGNEPPAPPSPEKLAEAEAIEKLQQARAIARGVRDPERRGVIVAAADKVRNAMAQDGPFELPSQEF</sequence>